<dbReference type="EMBL" id="JABDJR010000037">
    <property type="protein sequence ID" value="NNF05333.1"/>
    <property type="molecule type" value="Genomic_DNA"/>
</dbReference>
<gene>
    <name evidence="2" type="ORF">HKN21_01100</name>
</gene>
<dbReference type="InterPro" id="IPR002035">
    <property type="entry name" value="VWF_A"/>
</dbReference>
<comment type="caution">
    <text evidence="2">The sequence shown here is derived from an EMBL/GenBank/DDBJ whole genome shotgun (WGS) entry which is preliminary data.</text>
</comment>
<name>A0A7Y2H160_UNCEI</name>
<evidence type="ECO:0000313" key="3">
    <source>
        <dbReference type="Proteomes" id="UP000547674"/>
    </source>
</evidence>
<evidence type="ECO:0000259" key="1">
    <source>
        <dbReference type="SMART" id="SM00327"/>
    </source>
</evidence>
<sequence length="361" mass="41512">MRVRYSEWNQALENYIQSLEDLRKLFYQLLLRTDGDVNEAIQWLKRLQERGMIPEGWDLESFLEQMERDNLIQNENGQMRLTKRGERSIRKESLEIIFGGLKSGPAGDHRAPEIGQGGERLSETRPYRFGDNISDLDHPGTVKNALRRGIDNIQISEDDFEVFETEHMTSAATVLLLDVSHSMVLYGEDRMTPAKTVAMALTELILTKFPKDSLNVVLFGDDAEEVALADLPYVGAGPYHTNTKAGLRMAQQILRRKKHPHKQIFMVTDGKPSCMWVEGQLYKNSFGLDEKIVNRTLDEATLCRRRNITITTFMVAQDPWLVNFVEDLTEINKGRAYFTGLDDLGGFLLHDFVKNRKRRMR</sequence>
<dbReference type="InterPro" id="IPR036465">
    <property type="entry name" value="vWFA_dom_sf"/>
</dbReference>
<evidence type="ECO:0000313" key="2">
    <source>
        <dbReference type="EMBL" id="NNF05333.1"/>
    </source>
</evidence>
<feature type="domain" description="VWFA" evidence="1">
    <location>
        <begin position="170"/>
        <end position="354"/>
    </location>
</feature>
<proteinExistence type="predicted"/>
<accession>A0A7Y2H160</accession>
<dbReference type="SMART" id="SM00327">
    <property type="entry name" value="VWA"/>
    <property type="match status" value="1"/>
</dbReference>
<reference evidence="2 3" key="1">
    <citation type="submission" date="2020-03" db="EMBL/GenBank/DDBJ databases">
        <title>Metabolic flexibility allows generalist bacteria to become dominant in a frequently disturbed ecosystem.</title>
        <authorList>
            <person name="Chen Y.-J."/>
            <person name="Leung P.M."/>
            <person name="Bay S.K."/>
            <person name="Hugenholtz P."/>
            <person name="Kessler A.J."/>
            <person name="Shelley G."/>
            <person name="Waite D.W."/>
            <person name="Cook P.L."/>
            <person name="Greening C."/>
        </authorList>
    </citation>
    <scope>NUCLEOTIDE SEQUENCE [LARGE SCALE GENOMIC DNA]</scope>
    <source>
        <strain evidence="2">SS_bin_28</strain>
    </source>
</reference>
<dbReference type="CDD" id="cd00198">
    <property type="entry name" value="vWFA"/>
    <property type="match status" value="1"/>
</dbReference>
<organism evidence="2 3">
    <name type="scientific">Eiseniibacteriota bacterium</name>
    <dbReference type="NCBI Taxonomy" id="2212470"/>
    <lineage>
        <taxon>Bacteria</taxon>
        <taxon>Candidatus Eiseniibacteriota</taxon>
    </lineage>
</organism>
<dbReference type="Gene3D" id="3.40.50.410">
    <property type="entry name" value="von Willebrand factor, type A domain"/>
    <property type="match status" value="1"/>
</dbReference>
<dbReference type="Proteomes" id="UP000547674">
    <property type="component" value="Unassembled WGS sequence"/>
</dbReference>
<dbReference type="SUPFAM" id="SSF53300">
    <property type="entry name" value="vWA-like"/>
    <property type="match status" value="1"/>
</dbReference>
<dbReference type="Pfam" id="PF13519">
    <property type="entry name" value="VWA_2"/>
    <property type="match status" value="1"/>
</dbReference>
<protein>
    <submittedName>
        <fullName evidence="2">VWA domain-containing protein</fullName>
    </submittedName>
</protein>
<dbReference type="AlphaFoldDB" id="A0A7Y2H160"/>